<name>A0A5C2HC60_9BACT</name>
<sequence>MKKIYSILVAYNPDLEELNQAVERLKKQTDIVIVCNNSDYDVEFEGEQVKVFNFGENLGIAKAQSIGMKWAFENGADFILQMDQDSIPHDDLVEKLLECYEELTEKGYKVGLVGSQDYDKDTKKESIARYKKGILIQDTEYISVEQILSSGSLISIETYNIIGGMDDKLFIDAVDFEYCWRILQNKMFIIKNPKALIAHKLGNGNRKILSLLTVGVPSPIRHYYQVRNTLLLINRSYAPFYWKYSNFLKVVFKIVIYPFVLDRGFLRFSYMMKGLKDGILGKSGKINE</sequence>
<comment type="similarity">
    <text evidence="1">Belongs to the glycosyltransferase 2 family.</text>
</comment>
<accession>A0A5C2HC60</accession>
<dbReference type="EMBL" id="CP036246">
    <property type="protein sequence ID" value="QEP40526.1"/>
    <property type="molecule type" value="Genomic_DNA"/>
</dbReference>
<dbReference type="Pfam" id="PF00535">
    <property type="entry name" value="Glycos_transf_2"/>
    <property type="match status" value="1"/>
</dbReference>
<organism evidence="5 6">
    <name type="scientific">Arcobacter porcinus</name>
    <dbReference type="NCBI Taxonomy" id="1935204"/>
    <lineage>
        <taxon>Bacteria</taxon>
        <taxon>Pseudomonadati</taxon>
        <taxon>Campylobacterota</taxon>
        <taxon>Epsilonproteobacteria</taxon>
        <taxon>Campylobacterales</taxon>
        <taxon>Arcobacteraceae</taxon>
        <taxon>Arcobacter</taxon>
    </lineage>
</organism>
<dbReference type="Gene3D" id="3.90.550.10">
    <property type="entry name" value="Spore Coat Polysaccharide Biosynthesis Protein SpsA, Chain A"/>
    <property type="match status" value="1"/>
</dbReference>
<gene>
    <name evidence="5" type="ORF">APORC_0924</name>
</gene>
<protein>
    <submittedName>
        <fullName evidence="5">Glycosyltransferase, family 2</fullName>
    </submittedName>
</protein>
<dbReference type="Proteomes" id="UP000322644">
    <property type="component" value="Chromosome"/>
</dbReference>
<dbReference type="PANTHER" id="PTHR43179:SF12">
    <property type="entry name" value="GALACTOFURANOSYLTRANSFERASE GLFT2"/>
    <property type="match status" value="1"/>
</dbReference>
<keyword evidence="3 5" id="KW-0808">Transferase</keyword>
<reference evidence="5 6" key="1">
    <citation type="submission" date="2019-09" db="EMBL/GenBank/DDBJ databases">
        <title>Complete genome sequencing of four Arcobacter species reveals a diverse suite of mobile elements.</title>
        <authorList>
            <person name="Miller W.G."/>
            <person name="Yee E."/>
            <person name="Bono J.L."/>
        </authorList>
    </citation>
    <scope>NUCLEOTIDE SEQUENCE [LARGE SCALE GENOMIC DNA]</scope>
    <source>
        <strain evidence="5 6">CCUG 56899</strain>
    </source>
</reference>
<evidence type="ECO:0000313" key="5">
    <source>
        <dbReference type="EMBL" id="QEP40526.1"/>
    </source>
</evidence>
<evidence type="ECO:0000313" key="6">
    <source>
        <dbReference type="Proteomes" id="UP000322644"/>
    </source>
</evidence>
<evidence type="ECO:0000256" key="2">
    <source>
        <dbReference type="ARBA" id="ARBA00022676"/>
    </source>
</evidence>
<reference evidence="5 6" key="2">
    <citation type="submission" date="2019-09" db="EMBL/GenBank/DDBJ databases">
        <title>Taxonomic note: a critical rebuttal of the proposed division of the genus Arcobacter into six genera, emended descriptions of Arcobacter anaerophilus and the genus Arcobacter, and an assessment of genus-level boundaries for Epsilonproteobacteria using in silico genomic comparator tools.</title>
        <authorList>
            <person name="On S.L.W."/>
            <person name="Miller W.G."/>
            <person name="Biggs P."/>
            <person name="Cornelius A."/>
            <person name="Vandamme P."/>
        </authorList>
    </citation>
    <scope>NUCLEOTIDE SEQUENCE [LARGE SCALE GENOMIC DNA]</scope>
    <source>
        <strain evidence="5 6">CCUG 56899</strain>
    </source>
</reference>
<dbReference type="SUPFAM" id="SSF53448">
    <property type="entry name" value="Nucleotide-diphospho-sugar transferases"/>
    <property type="match status" value="1"/>
</dbReference>
<dbReference type="PANTHER" id="PTHR43179">
    <property type="entry name" value="RHAMNOSYLTRANSFERASE WBBL"/>
    <property type="match status" value="1"/>
</dbReference>
<feature type="domain" description="Glycosyltransferase 2-like" evidence="4">
    <location>
        <begin position="7"/>
        <end position="127"/>
    </location>
</feature>
<dbReference type="InterPro" id="IPR029044">
    <property type="entry name" value="Nucleotide-diphossugar_trans"/>
</dbReference>
<evidence type="ECO:0000259" key="4">
    <source>
        <dbReference type="Pfam" id="PF00535"/>
    </source>
</evidence>
<dbReference type="InterPro" id="IPR001173">
    <property type="entry name" value="Glyco_trans_2-like"/>
</dbReference>
<dbReference type="CDD" id="cd02526">
    <property type="entry name" value="GT2_RfbF_like"/>
    <property type="match status" value="1"/>
</dbReference>
<dbReference type="RefSeq" id="WP_066387130.1">
    <property type="nucleotide sequence ID" value="NZ_CP036246.2"/>
</dbReference>
<proteinExistence type="inferred from homology"/>
<evidence type="ECO:0000256" key="3">
    <source>
        <dbReference type="ARBA" id="ARBA00022679"/>
    </source>
</evidence>
<dbReference type="GO" id="GO:0016757">
    <property type="term" value="F:glycosyltransferase activity"/>
    <property type="evidence" value="ECO:0007669"/>
    <property type="project" value="UniProtKB-KW"/>
</dbReference>
<keyword evidence="2" id="KW-0328">Glycosyltransferase</keyword>
<evidence type="ECO:0000256" key="1">
    <source>
        <dbReference type="ARBA" id="ARBA00006739"/>
    </source>
</evidence>
<dbReference type="AlphaFoldDB" id="A0A5C2HC60"/>
<dbReference type="KEGG" id="apoc:APORC_0924"/>